<evidence type="ECO:0000256" key="4">
    <source>
        <dbReference type="ARBA" id="ARBA00023136"/>
    </source>
</evidence>
<feature type="transmembrane region" description="Helical" evidence="5">
    <location>
        <begin position="39"/>
        <end position="65"/>
    </location>
</feature>
<dbReference type="InterPro" id="IPR049453">
    <property type="entry name" value="Memb_transporter_dom"/>
</dbReference>
<feature type="domain" description="Integral membrane bound transporter" evidence="6">
    <location>
        <begin position="41"/>
        <end position="163"/>
    </location>
</feature>
<organism evidence="7 8">
    <name type="scientific">Leucobacter triazinivorans</name>
    <dbReference type="NCBI Taxonomy" id="1784719"/>
    <lineage>
        <taxon>Bacteria</taxon>
        <taxon>Bacillati</taxon>
        <taxon>Actinomycetota</taxon>
        <taxon>Actinomycetes</taxon>
        <taxon>Micrococcales</taxon>
        <taxon>Microbacteriaceae</taxon>
        <taxon>Leucobacter</taxon>
    </lineage>
</organism>
<evidence type="ECO:0000259" key="6">
    <source>
        <dbReference type="Pfam" id="PF13515"/>
    </source>
</evidence>
<proteinExistence type="predicted"/>
<comment type="subcellular location">
    <subcellularLocation>
        <location evidence="1">Membrane</location>
        <topology evidence="1">Multi-pass membrane protein</topology>
    </subcellularLocation>
</comment>
<accession>A0A4P6KIC1</accession>
<keyword evidence="2 5" id="KW-0812">Transmembrane</keyword>
<evidence type="ECO:0000313" key="7">
    <source>
        <dbReference type="EMBL" id="QBE50080.1"/>
    </source>
</evidence>
<evidence type="ECO:0000313" key="8">
    <source>
        <dbReference type="Proteomes" id="UP000289260"/>
    </source>
</evidence>
<name>A0A4P6KIC1_9MICO</name>
<protein>
    <submittedName>
        <fullName evidence="7">FUSC family protein</fullName>
    </submittedName>
</protein>
<dbReference type="KEGG" id="ltr:EVS81_15605"/>
<sequence length="355" mass="38760">MKPGRLSRWGRAPRRLTSRFTADQRAPLLQVVKTLASMILAWFTCLLIFPEQLPIFGAIAALLVVQDNVDQSLSKGLERVVGVLLGVGVALVTGAFLGQHSWLFIAALVAGLALGWALRMTPSAANQIVVSALLMIALGGLDLHYGVERVVETLIGALIGVAVAALVAAPVRTLPVHEALVSLTEQAAVSLRRIADALDAPRDDDWLESMHVEARALQEERTRVHGLLRQARESLRLNPRSGRYRKGLGEDDALFQRLQPIITQIGGMSRAVYDLYEPDLVSDASVVGMVEEIRRAAHDLELLARDDAVEARAAEPPALTAPYTIPRPHPEHWVLIGALMEDLRRVRGRITGELE</sequence>
<dbReference type="EMBL" id="CP035806">
    <property type="protein sequence ID" value="QBE50080.1"/>
    <property type="molecule type" value="Genomic_DNA"/>
</dbReference>
<reference evidence="7 8" key="1">
    <citation type="submission" date="2019-02" db="EMBL/GenBank/DDBJ databases">
        <authorList>
            <person name="Sun L."/>
            <person name="Pan D."/>
            <person name="Wu X."/>
        </authorList>
    </citation>
    <scope>NUCLEOTIDE SEQUENCE [LARGE SCALE GENOMIC DNA]</scope>
    <source>
        <strain evidence="7 8">JW-1</strain>
    </source>
</reference>
<feature type="transmembrane region" description="Helical" evidence="5">
    <location>
        <begin position="153"/>
        <end position="171"/>
    </location>
</feature>
<keyword evidence="4 5" id="KW-0472">Membrane</keyword>
<feature type="transmembrane region" description="Helical" evidence="5">
    <location>
        <begin position="128"/>
        <end position="147"/>
    </location>
</feature>
<dbReference type="RefSeq" id="WP_130111175.1">
    <property type="nucleotide sequence ID" value="NZ_CP035806.1"/>
</dbReference>
<gene>
    <name evidence="7" type="ORF">EVS81_15605</name>
</gene>
<evidence type="ECO:0000256" key="3">
    <source>
        <dbReference type="ARBA" id="ARBA00022989"/>
    </source>
</evidence>
<dbReference type="Pfam" id="PF13515">
    <property type="entry name" value="FUSC_2"/>
    <property type="match status" value="1"/>
</dbReference>
<evidence type="ECO:0000256" key="5">
    <source>
        <dbReference type="SAM" id="Phobius"/>
    </source>
</evidence>
<keyword evidence="8" id="KW-1185">Reference proteome</keyword>
<dbReference type="OrthoDB" id="5176502at2"/>
<feature type="transmembrane region" description="Helical" evidence="5">
    <location>
        <begin position="77"/>
        <end position="96"/>
    </location>
</feature>
<dbReference type="AlphaFoldDB" id="A0A4P6KIC1"/>
<dbReference type="GO" id="GO:0016020">
    <property type="term" value="C:membrane"/>
    <property type="evidence" value="ECO:0007669"/>
    <property type="project" value="UniProtKB-SubCell"/>
</dbReference>
<feature type="transmembrane region" description="Helical" evidence="5">
    <location>
        <begin position="102"/>
        <end position="121"/>
    </location>
</feature>
<evidence type="ECO:0000256" key="2">
    <source>
        <dbReference type="ARBA" id="ARBA00022692"/>
    </source>
</evidence>
<evidence type="ECO:0000256" key="1">
    <source>
        <dbReference type="ARBA" id="ARBA00004141"/>
    </source>
</evidence>
<dbReference type="Proteomes" id="UP000289260">
    <property type="component" value="Chromosome"/>
</dbReference>
<keyword evidence="3 5" id="KW-1133">Transmembrane helix</keyword>